<keyword evidence="4" id="KW-0143">Chaperone</keyword>
<dbReference type="HAMAP" id="MF_00014">
    <property type="entry name" value="Ribosome_mat_RimM"/>
    <property type="match status" value="1"/>
</dbReference>
<gene>
    <name evidence="7" type="ORF">UFOPK2656_00319</name>
    <name evidence="8" type="ORF">UFOPK3099_01286</name>
    <name evidence="9" type="ORF">UFOPK3267_02930</name>
    <name evidence="10" type="ORF">UFOPK3651_00087</name>
    <name evidence="11" type="ORF">UFOPK3931_02422</name>
    <name evidence="6" type="ORF">UFOPK4189_00316</name>
</gene>
<dbReference type="SUPFAM" id="SSF50346">
    <property type="entry name" value="PRC-barrel domain"/>
    <property type="match status" value="1"/>
</dbReference>
<sequence>MLEVGRLGRAHGVRGEIYVDLLTDRTERLAVGARLKAGDIWLTVQAARPAGGRWLVRFEEIPDRTVAEARSGMRLSAEALPESDHEGLYVHELVGASVVGIDGTEYGRCVSVLANPAHDILELDGGALVPVVFIESVDGLGDSRRIVINPPEGLFDL</sequence>
<dbReference type="GO" id="GO:0005840">
    <property type="term" value="C:ribosome"/>
    <property type="evidence" value="ECO:0007669"/>
    <property type="project" value="InterPro"/>
</dbReference>
<evidence type="ECO:0000256" key="3">
    <source>
        <dbReference type="ARBA" id="ARBA00022552"/>
    </source>
</evidence>
<accession>A0A6J7PHY1</accession>
<dbReference type="PANTHER" id="PTHR33692:SF1">
    <property type="entry name" value="RIBOSOME MATURATION FACTOR RIMM"/>
    <property type="match status" value="1"/>
</dbReference>
<feature type="domain" description="RimM N-terminal" evidence="5">
    <location>
        <begin position="4"/>
        <end position="77"/>
    </location>
</feature>
<dbReference type="Pfam" id="PF01782">
    <property type="entry name" value="RimM"/>
    <property type="match status" value="1"/>
</dbReference>
<dbReference type="Gene3D" id="2.40.30.60">
    <property type="entry name" value="RimM"/>
    <property type="match status" value="1"/>
</dbReference>
<dbReference type="EMBL" id="CAFBOL010000083">
    <property type="protein sequence ID" value="CAB5004611.1"/>
    <property type="molecule type" value="Genomic_DNA"/>
</dbReference>
<dbReference type="EMBL" id="CAEZYF010000002">
    <property type="protein sequence ID" value="CAB4705593.1"/>
    <property type="molecule type" value="Genomic_DNA"/>
</dbReference>
<dbReference type="EMBL" id="CAFAAV010000086">
    <property type="protein sequence ID" value="CAB4819225.1"/>
    <property type="molecule type" value="Genomic_DNA"/>
</dbReference>
<dbReference type="InterPro" id="IPR036976">
    <property type="entry name" value="RimM_N_sf"/>
</dbReference>
<proteinExistence type="inferred from homology"/>
<dbReference type="EMBL" id="CAESGF010000002">
    <property type="protein sequence ID" value="CAB4362538.1"/>
    <property type="molecule type" value="Genomic_DNA"/>
</dbReference>
<evidence type="ECO:0000256" key="2">
    <source>
        <dbReference type="ARBA" id="ARBA00022517"/>
    </source>
</evidence>
<dbReference type="InterPro" id="IPR002676">
    <property type="entry name" value="RimM_N"/>
</dbReference>
<protein>
    <submittedName>
        <fullName evidence="11">Unannotated protein</fullName>
    </submittedName>
</protein>
<dbReference type="InterPro" id="IPR011961">
    <property type="entry name" value="RimM"/>
</dbReference>
<dbReference type="GO" id="GO:0043022">
    <property type="term" value="F:ribosome binding"/>
    <property type="evidence" value="ECO:0007669"/>
    <property type="project" value="InterPro"/>
</dbReference>
<dbReference type="InterPro" id="IPR009000">
    <property type="entry name" value="Transl_B-barrel_sf"/>
</dbReference>
<evidence type="ECO:0000256" key="4">
    <source>
        <dbReference type="ARBA" id="ARBA00023186"/>
    </source>
</evidence>
<dbReference type="EMBL" id="CAFBMT010000001">
    <property type="protein sequence ID" value="CAB4909773.1"/>
    <property type="molecule type" value="Genomic_DNA"/>
</dbReference>
<dbReference type="AlphaFoldDB" id="A0A6J7PHY1"/>
<evidence type="ECO:0000313" key="8">
    <source>
        <dbReference type="EMBL" id="CAB4819225.1"/>
    </source>
</evidence>
<evidence type="ECO:0000313" key="10">
    <source>
        <dbReference type="EMBL" id="CAB4909773.1"/>
    </source>
</evidence>
<keyword evidence="1" id="KW-0963">Cytoplasm</keyword>
<keyword evidence="3" id="KW-0698">rRNA processing</keyword>
<organism evidence="11">
    <name type="scientific">freshwater metagenome</name>
    <dbReference type="NCBI Taxonomy" id="449393"/>
    <lineage>
        <taxon>unclassified sequences</taxon>
        <taxon>metagenomes</taxon>
        <taxon>ecological metagenomes</taxon>
    </lineage>
</organism>
<evidence type="ECO:0000313" key="7">
    <source>
        <dbReference type="EMBL" id="CAB4705593.1"/>
    </source>
</evidence>
<dbReference type="GO" id="GO:0006364">
    <property type="term" value="P:rRNA processing"/>
    <property type="evidence" value="ECO:0007669"/>
    <property type="project" value="UniProtKB-KW"/>
</dbReference>
<dbReference type="InterPro" id="IPR011033">
    <property type="entry name" value="PRC_barrel-like_sf"/>
</dbReference>
<dbReference type="PANTHER" id="PTHR33692">
    <property type="entry name" value="RIBOSOME MATURATION FACTOR RIMM"/>
    <property type="match status" value="1"/>
</dbReference>
<keyword evidence="2" id="KW-0690">Ribosome biogenesis</keyword>
<evidence type="ECO:0000313" key="6">
    <source>
        <dbReference type="EMBL" id="CAB4362538.1"/>
    </source>
</evidence>
<evidence type="ECO:0000313" key="9">
    <source>
        <dbReference type="EMBL" id="CAB4853399.1"/>
    </source>
</evidence>
<dbReference type="EMBL" id="CAFBIY010000249">
    <property type="protein sequence ID" value="CAB4853399.1"/>
    <property type="molecule type" value="Genomic_DNA"/>
</dbReference>
<dbReference type="NCBIfam" id="TIGR02273">
    <property type="entry name" value="16S_RimM"/>
    <property type="match status" value="1"/>
</dbReference>
<evidence type="ECO:0000256" key="1">
    <source>
        <dbReference type="ARBA" id="ARBA00022490"/>
    </source>
</evidence>
<name>A0A6J7PHY1_9ZZZZ</name>
<evidence type="ECO:0000313" key="11">
    <source>
        <dbReference type="EMBL" id="CAB5004611.1"/>
    </source>
</evidence>
<dbReference type="Gene3D" id="2.30.30.240">
    <property type="entry name" value="PRC-barrel domain"/>
    <property type="match status" value="1"/>
</dbReference>
<evidence type="ECO:0000259" key="5">
    <source>
        <dbReference type="Pfam" id="PF01782"/>
    </source>
</evidence>
<dbReference type="SUPFAM" id="SSF50447">
    <property type="entry name" value="Translation proteins"/>
    <property type="match status" value="1"/>
</dbReference>
<reference evidence="11" key="1">
    <citation type="submission" date="2020-05" db="EMBL/GenBank/DDBJ databases">
        <authorList>
            <person name="Chiriac C."/>
            <person name="Salcher M."/>
            <person name="Ghai R."/>
            <person name="Kavagutti S V."/>
        </authorList>
    </citation>
    <scope>NUCLEOTIDE SEQUENCE</scope>
</reference>